<feature type="region of interest" description="Disordered" evidence="2">
    <location>
        <begin position="351"/>
        <end position="378"/>
    </location>
</feature>
<proteinExistence type="predicted"/>
<dbReference type="InterPro" id="IPR015915">
    <property type="entry name" value="Kelch-typ_b-propeller"/>
</dbReference>
<dbReference type="Proteomes" id="UP000275910">
    <property type="component" value="Unassembled WGS sequence"/>
</dbReference>
<dbReference type="InterPro" id="IPR032812">
    <property type="entry name" value="SbsA_Ig"/>
</dbReference>
<accession>A0A3N2RH83</accession>
<sequence>MQADDRRRSAAAAASPAHSGCRAGVAGAATDAGRRPAARRLPGETGLRFNDAQRRHAIAWSCRSQAAQGIQPRPTGARPRSAVRIRPPLPQATPPVRVAGRRPVAATDRRFSIKERTMQHSMQDLSRPWLGGTAIATLSLGVALALLHAGDAGASLQSLPPNLARALATQPREARAQLPDGTWLVLERDGSALRLVEDRVDGRTLRRWPLATPRRYASLSLLPSGRVLLWGGVDANNRLHGGGLWFDPATRALTSAYQVPLAPRAGHAASVLSDGRLLVTGGWTPADAGAASELWDERSDHAATGAPAPARLNHRSRVEADGRVRLSDGIDAQGRARSRDQFYDPAQRSFADAPAPATAASAAAPRLSESQPRDRQRDVAANARLALRFSEPLRAGELNAANVTLLGPRGLAAVQVTPAEAGRLLFVTPRQRLQANADYSLLIDGVHARNGQPLAPTLIDFATAAADAERAAGPRGATSVSAPAASLVRKAAAAPAVAASAGAARSAATQSAANAAPPVSATLTAEAAPLTVTTTLADQAAKLNFSVGGSNPAPQDFGVGISDLVVNGSSEPAIATYTLPGQAPASVACAPANGGCDIDFSGVARGSYSVTLQPPAGATLGFKASLSRDRAYSVQYPSTTSIAVVRRGQNARLSFDASAGAVLGLRVSQTTAPSGRAVNYSLIAPNGSVLQQKTVVGTGLARQVLPATGRYAVLVDPAQGETATAQVTVGPSNMVEADGDPLVRADVAGVQPITFESDGQKELSLGLSGLSLASGTQLNLSLNSFSTSCVIAYGSCRLSLGKPPAGVYAAAVGPAGGGNAAFGYSAFLSAPKPVQLQFAQTVPVAIERAGQPLRLQFDLAAGQDAQLNLSEASGAPAQATFAYTLVSPLGATLASRNGRGPQRFDLVDPVAGRYTLLVDATRGETWSAQASLDDPYAATPIGAGDYELRTQAAGEQATLRFANPTAADIGVGISGIALTGASGPIAFALKNAQGAQVAALQCAPAAGSDACELDLPALARGQYDLEAKPPAAATSMRATLTFSQDLAARLSPPQPLDLQIPRRGQNARVRVAAQAGATLNLSVDSQLTAPAGQLVAYTVRAPDGSVLAQNSVGANGSGGLSLRDLPSDGDYEVFVDPAQAAAVSAQLSIIDDFSADLVANADPVQVSTRLSGQVARLNFQAAPGARLGIGIDRIESASIPLSLWARVRNAAGAVVASTSCDSLYAACALDLDGIDAGSYSLELEPAPSQPGYAARVTLSSDQEHTLVAAQPLALDIQRWGQNARLWFQGEAGQHMSLAISGHSHQGLPPGPLSAPRFAYTVYAADGSEVRKIESEGDAYLQFGPLASTGTYSLRIDPLRGDAMSAQVRLDPNPDFGLLAVDGAALRMSTQYPGQKLRFAFDVAAADSALSLDVAAVAPVAGAGFELRVTRAGMPSIEIECGVDALGCTLPLNGLAPGRYEAAVSSTDPASPQQFAIDATLSARRDGELSLQQPYPLQLRSGQPAHLRVAGSAGQRLRLSASAQATTPADANVAYVLRAPDGAALDAFQSADAAFVRPLPALPADGDYRVEVTAAPGVAVQTQLRLDPAP</sequence>
<reference evidence="5 6" key="1">
    <citation type="submission" date="2018-10" db="EMBL/GenBank/DDBJ databases">
        <title>The genome of Lysobacter enzymogenes OH11.</title>
        <authorList>
            <person name="Liu F."/>
            <person name="Zhao Y."/>
            <person name="Qian G."/>
            <person name="Chen Y."/>
            <person name="Xu H."/>
        </authorList>
    </citation>
    <scope>NUCLEOTIDE SEQUENCE [LARGE SCALE GENOMIC DNA]</scope>
    <source>
        <strain evidence="5 6">OH11</strain>
    </source>
</reference>
<feature type="region of interest" description="Disordered" evidence="2">
    <location>
        <begin position="63"/>
        <end position="102"/>
    </location>
</feature>
<evidence type="ECO:0000313" key="5">
    <source>
        <dbReference type="EMBL" id="ROU06843.1"/>
    </source>
</evidence>
<dbReference type="SUPFAM" id="SSF117281">
    <property type="entry name" value="Kelch motif"/>
    <property type="match status" value="1"/>
</dbReference>
<feature type="domain" description="SbsA Ig-like" evidence="4">
    <location>
        <begin position="363"/>
        <end position="461"/>
    </location>
</feature>
<feature type="compositionally biased region" description="Low complexity" evidence="2">
    <location>
        <begin position="351"/>
        <end position="365"/>
    </location>
</feature>
<dbReference type="Gene3D" id="2.120.10.80">
    <property type="entry name" value="Kelch-type beta propeller"/>
    <property type="match status" value="1"/>
</dbReference>
<comment type="caution">
    <text evidence="5">The sequence shown here is derived from an EMBL/GenBank/DDBJ whole genome shotgun (WGS) entry which is preliminary data.</text>
</comment>
<name>A0A3N2RH83_LYSEN</name>
<evidence type="ECO:0000259" key="4">
    <source>
        <dbReference type="Pfam" id="PF13205"/>
    </source>
</evidence>
<dbReference type="Gene3D" id="2.60.120.380">
    <property type="match status" value="1"/>
</dbReference>
<keyword evidence="3" id="KW-0472">Membrane</keyword>
<keyword evidence="1" id="KW-0732">Signal</keyword>
<evidence type="ECO:0000256" key="2">
    <source>
        <dbReference type="SAM" id="MobiDB-lite"/>
    </source>
</evidence>
<dbReference type="EMBL" id="RCTY01000028">
    <property type="protein sequence ID" value="ROU06843.1"/>
    <property type="molecule type" value="Genomic_DNA"/>
</dbReference>
<keyword evidence="3" id="KW-0812">Transmembrane</keyword>
<evidence type="ECO:0000256" key="3">
    <source>
        <dbReference type="SAM" id="Phobius"/>
    </source>
</evidence>
<evidence type="ECO:0000256" key="1">
    <source>
        <dbReference type="ARBA" id="ARBA00022729"/>
    </source>
</evidence>
<dbReference type="Pfam" id="PF13205">
    <property type="entry name" value="Big_5"/>
    <property type="match status" value="1"/>
</dbReference>
<organism evidence="5 6">
    <name type="scientific">Lysobacter enzymogenes</name>
    <dbReference type="NCBI Taxonomy" id="69"/>
    <lineage>
        <taxon>Bacteria</taxon>
        <taxon>Pseudomonadati</taxon>
        <taxon>Pseudomonadota</taxon>
        <taxon>Gammaproteobacteria</taxon>
        <taxon>Lysobacterales</taxon>
        <taxon>Lysobacteraceae</taxon>
        <taxon>Lysobacter</taxon>
    </lineage>
</organism>
<gene>
    <name evidence="5" type="ORF">D9T17_11825</name>
</gene>
<evidence type="ECO:0000313" key="6">
    <source>
        <dbReference type="Proteomes" id="UP000275910"/>
    </source>
</evidence>
<protein>
    <recommendedName>
        <fullName evidence="4">SbsA Ig-like domain-containing protein</fullName>
    </recommendedName>
</protein>
<feature type="transmembrane region" description="Helical" evidence="3">
    <location>
        <begin position="129"/>
        <end position="150"/>
    </location>
</feature>
<feature type="region of interest" description="Disordered" evidence="2">
    <location>
        <begin position="1"/>
        <end position="38"/>
    </location>
</feature>
<keyword evidence="3" id="KW-1133">Transmembrane helix</keyword>